<evidence type="ECO:0000313" key="3">
    <source>
        <dbReference type="Proteomes" id="UP000184241"/>
    </source>
</evidence>
<protein>
    <submittedName>
        <fullName evidence="2">Uncharacterized protein</fullName>
    </submittedName>
</protein>
<reference evidence="2 3" key="1">
    <citation type="submission" date="2016-11" db="EMBL/GenBank/DDBJ databases">
        <authorList>
            <person name="Jaros S."/>
            <person name="Januszkiewicz K."/>
            <person name="Wedrychowicz H."/>
        </authorList>
    </citation>
    <scope>NUCLEOTIDE SEQUENCE [LARGE SCALE GENOMIC DNA]</scope>
    <source>
        <strain evidence="2 3">DSM 6191</strain>
    </source>
</reference>
<gene>
    <name evidence="2" type="ORF">SAMN02745941_00390</name>
</gene>
<feature type="transmembrane region" description="Helical" evidence="1">
    <location>
        <begin position="12"/>
        <end position="34"/>
    </location>
</feature>
<dbReference type="InterPro" id="IPR036259">
    <property type="entry name" value="MFS_trans_sf"/>
</dbReference>
<dbReference type="AlphaFoldDB" id="A0A1M5U2S7"/>
<feature type="transmembrane region" description="Helical" evidence="1">
    <location>
        <begin position="46"/>
        <end position="69"/>
    </location>
</feature>
<name>A0A1M5U2S7_9CLOT</name>
<keyword evidence="1" id="KW-0812">Transmembrane</keyword>
<dbReference type="SUPFAM" id="SSF103473">
    <property type="entry name" value="MFS general substrate transporter"/>
    <property type="match status" value="1"/>
</dbReference>
<proteinExistence type="predicted"/>
<keyword evidence="1" id="KW-1133">Transmembrane helix</keyword>
<evidence type="ECO:0000313" key="2">
    <source>
        <dbReference type="EMBL" id="SHH57264.1"/>
    </source>
</evidence>
<organism evidence="2 3">
    <name type="scientific">Clostridium intestinale DSM 6191</name>
    <dbReference type="NCBI Taxonomy" id="1121320"/>
    <lineage>
        <taxon>Bacteria</taxon>
        <taxon>Bacillati</taxon>
        <taxon>Bacillota</taxon>
        <taxon>Clostridia</taxon>
        <taxon>Eubacteriales</taxon>
        <taxon>Clostridiaceae</taxon>
        <taxon>Clostridium</taxon>
    </lineage>
</organism>
<keyword evidence="1" id="KW-0472">Membrane</keyword>
<evidence type="ECO:0000256" key="1">
    <source>
        <dbReference type="SAM" id="Phobius"/>
    </source>
</evidence>
<dbReference type="RefSeq" id="WP_073016183.1">
    <property type="nucleotide sequence ID" value="NZ_FQXU01000003.1"/>
</dbReference>
<feature type="transmembrane region" description="Helical" evidence="1">
    <location>
        <begin position="81"/>
        <end position="105"/>
    </location>
</feature>
<dbReference type="Proteomes" id="UP000184241">
    <property type="component" value="Unassembled WGS sequence"/>
</dbReference>
<accession>A0A1M5U2S7</accession>
<sequence>MEKKRNSRVGIISFVFAVLPILYMIIQTFIDVYFPNQMQFGKLAALTLITINIMFASFLTSFILGIIAVRKKECKRVLPIIALVLSSLFLLIMTISAIGILLQILNM</sequence>
<dbReference type="EMBL" id="FQXU01000003">
    <property type="protein sequence ID" value="SHH57264.1"/>
    <property type="molecule type" value="Genomic_DNA"/>
</dbReference>